<keyword evidence="3" id="KW-1185">Reference proteome</keyword>
<feature type="transmembrane region" description="Helical" evidence="1">
    <location>
        <begin position="67"/>
        <end position="85"/>
    </location>
</feature>
<dbReference type="EMBL" id="QRCT01000048">
    <property type="protein sequence ID" value="RDU22749.1"/>
    <property type="molecule type" value="Genomic_DNA"/>
</dbReference>
<reference evidence="2 3" key="1">
    <citation type="submission" date="2018-07" db="EMBL/GenBank/DDBJ databases">
        <title>Anaerosacharophilus polymeroproducens gen. nov. sp. nov., an anaerobic bacterium isolated from salt field.</title>
        <authorList>
            <person name="Kim W."/>
            <person name="Yang S.-H."/>
            <person name="Oh J."/>
            <person name="Lee J.-H."/>
            <person name="Kwon K.K."/>
        </authorList>
    </citation>
    <scope>NUCLEOTIDE SEQUENCE [LARGE SCALE GENOMIC DNA]</scope>
    <source>
        <strain evidence="2 3">MCWD5</strain>
    </source>
</reference>
<evidence type="ECO:0008006" key="4">
    <source>
        <dbReference type="Google" id="ProtNLM"/>
    </source>
</evidence>
<keyword evidence="1" id="KW-0812">Transmembrane</keyword>
<dbReference type="PROSITE" id="PS51257">
    <property type="entry name" value="PROKAR_LIPOPROTEIN"/>
    <property type="match status" value="1"/>
</dbReference>
<evidence type="ECO:0000313" key="3">
    <source>
        <dbReference type="Proteomes" id="UP000255036"/>
    </source>
</evidence>
<proteinExistence type="predicted"/>
<dbReference type="Proteomes" id="UP000255036">
    <property type="component" value="Unassembled WGS sequence"/>
</dbReference>
<keyword evidence="1" id="KW-0472">Membrane</keyword>
<accession>A0A371AT71</accession>
<protein>
    <recommendedName>
        <fullName evidence="4">Lipoprotein</fullName>
    </recommendedName>
</protein>
<name>A0A371AT71_9FIRM</name>
<comment type="caution">
    <text evidence="2">The sequence shown here is derived from an EMBL/GenBank/DDBJ whole genome shotgun (WGS) entry which is preliminary data.</text>
</comment>
<evidence type="ECO:0000256" key="1">
    <source>
        <dbReference type="SAM" id="Phobius"/>
    </source>
</evidence>
<dbReference type="RefSeq" id="WP_115482683.1">
    <property type="nucleotide sequence ID" value="NZ_QRCT01000048.1"/>
</dbReference>
<feature type="transmembrane region" description="Helical" evidence="1">
    <location>
        <begin position="42"/>
        <end position="60"/>
    </location>
</feature>
<organism evidence="2 3">
    <name type="scientific">Anaerosacchariphilus polymeriproducens</name>
    <dbReference type="NCBI Taxonomy" id="1812858"/>
    <lineage>
        <taxon>Bacteria</taxon>
        <taxon>Bacillati</taxon>
        <taxon>Bacillota</taxon>
        <taxon>Clostridia</taxon>
        <taxon>Lachnospirales</taxon>
        <taxon>Lachnospiraceae</taxon>
        <taxon>Anaerosacchariphilus</taxon>
    </lineage>
</organism>
<feature type="transmembrane region" description="Helical" evidence="1">
    <location>
        <begin position="91"/>
        <end position="111"/>
    </location>
</feature>
<dbReference type="OrthoDB" id="2005058at2"/>
<sequence length="118" mass="11974">MKTARLVIGIISIIAFAIVSLQSCAAGISNTLEENGSTSGSAGIFLALCLLVAGIVGIAARKSKGGAITAGCFYLAGALLAVGQSKTFPDLMVWAVISFIFAGVFIIGAILQKKPPTE</sequence>
<dbReference type="AlphaFoldDB" id="A0A371AT71"/>
<keyword evidence="1" id="KW-1133">Transmembrane helix</keyword>
<evidence type="ECO:0000313" key="2">
    <source>
        <dbReference type="EMBL" id="RDU22749.1"/>
    </source>
</evidence>
<gene>
    <name evidence="2" type="ORF">DWV06_13350</name>
</gene>